<keyword evidence="1" id="KW-0472">Membrane</keyword>
<proteinExistence type="predicted"/>
<evidence type="ECO:0000313" key="3">
    <source>
        <dbReference type="Proteomes" id="UP000747399"/>
    </source>
</evidence>
<evidence type="ECO:0000256" key="1">
    <source>
        <dbReference type="SAM" id="Phobius"/>
    </source>
</evidence>
<reference evidence="2" key="1">
    <citation type="journal article" date="2021" name="Proc. Natl. Acad. Sci. U.S.A.">
        <title>Three genomes in the algal genus Volvox reveal the fate of a haploid sex-determining region after a transition to homothallism.</title>
        <authorList>
            <person name="Yamamoto K."/>
            <person name="Hamaji T."/>
            <person name="Kawai-Toyooka H."/>
            <person name="Matsuzaki R."/>
            <person name="Takahashi F."/>
            <person name="Nishimura Y."/>
            <person name="Kawachi M."/>
            <person name="Noguchi H."/>
            <person name="Minakuchi Y."/>
            <person name="Umen J.G."/>
            <person name="Toyoda A."/>
            <person name="Nozaki H."/>
        </authorList>
    </citation>
    <scope>NUCLEOTIDE SEQUENCE</scope>
    <source>
        <strain evidence="2">NIES-3780</strain>
    </source>
</reference>
<protein>
    <submittedName>
        <fullName evidence="2">Uncharacterized protein</fullName>
    </submittedName>
</protein>
<keyword evidence="1" id="KW-1133">Transmembrane helix</keyword>
<dbReference type="EMBL" id="BNCO01000043">
    <property type="protein sequence ID" value="GIL61038.1"/>
    <property type="molecule type" value="Genomic_DNA"/>
</dbReference>
<dbReference type="Proteomes" id="UP000747399">
    <property type="component" value="Unassembled WGS sequence"/>
</dbReference>
<keyword evidence="1" id="KW-0812">Transmembrane</keyword>
<feature type="transmembrane region" description="Helical" evidence="1">
    <location>
        <begin position="125"/>
        <end position="146"/>
    </location>
</feature>
<accession>A0A8J4BLE5</accession>
<keyword evidence="3" id="KW-1185">Reference proteome</keyword>
<dbReference type="AlphaFoldDB" id="A0A8J4BLE5"/>
<name>A0A8J4BLE5_9CHLO</name>
<evidence type="ECO:0000313" key="2">
    <source>
        <dbReference type="EMBL" id="GIL61038.1"/>
    </source>
</evidence>
<sequence length="148" mass="15833">MGRCQPTRLERDTVTTLHPSPMLTRPTHCLSPLPTSCVNVYPSTSNLTSDYYDDCALRNITAYQTGLNDSSIDPSVVASLPDLLATSTTSGDLIAFNHTLHNATNGLIIDSEYCNYTTLSTSESAGGAVSVALVPLLLMLLLAAIVNW</sequence>
<organism evidence="2 3">
    <name type="scientific">Volvox africanus</name>
    <dbReference type="NCBI Taxonomy" id="51714"/>
    <lineage>
        <taxon>Eukaryota</taxon>
        <taxon>Viridiplantae</taxon>
        <taxon>Chlorophyta</taxon>
        <taxon>core chlorophytes</taxon>
        <taxon>Chlorophyceae</taxon>
        <taxon>CS clade</taxon>
        <taxon>Chlamydomonadales</taxon>
        <taxon>Volvocaceae</taxon>
        <taxon>Volvox</taxon>
    </lineage>
</organism>
<comment type="caution">
    <text evidence="2">The sequence shown here is derived from an EMBL/GenBank/DDBJ whole genome shotgun (WGS) entry which is preliminary data.</text>
</comment>
<gene>
    <name evidence="2" type="ORF">Vafri_15405</name>
</gene>